<name>A0A915KQ30_ROMCU</name>
<evidence type="ECO:0000313" key="2">
    <source>
        <dbReference type="WBParaSite" id="nRc.2.0.1.t40987-RA"/>
    </source>
</evidence>
<dbReference type="WBParaSite" id="nRc.2.0.1.t40987-RA">
    <property type="protein sequence ID" value="nRc.2.0.1.t40987-RA"/>
    <property type="gene ID" value="nRc.2.0.1.g40987"/>
</dbReference>
<dbReference type="AlphaFoldDB" id="A0A915KQ30"/>
<reference evidence="2" key="1">
    <citation type="submission" date="2022-11" db="UniProtKB">
        <authorList>
            <consortium name="WormBaseParasite"/>
        </authorList>
    </citation>
    <scope>IDENTIFICATION</scope>
</reference>
<accession>A0A915KQ30</accession>
<dbReference type="Proteomes" id="UP000887565">
    <property type="component" value="Unplaced"/>
</dbReference>
<keyword evidence="1" id="KW-1185">Reference proteome</keyword>
<proteinExistence type="predicted"/>
<organism evidence="1 2">
    <name type="scientific">Romanomermis culicivorax</name>
    <name type="common">Nematode worm</name>
    <dbReference type="NCBI Taxonomy" id="13658"/>
    <lineage>
        <taxon>Eukaryota</taxon>
        <taxon>Metazoa</taxon>
        <taxon>Ecdysozoa</taxon>
        <taxon>Nematoda</taxon>
        <taxon>Enoplea</taxon>
        <taxon>Dorylaimia</taxon>
        <taxon>Mermithida</taxon>
        <taxon>Mermithoidea</taxon>
        <taxon>Mermithidae</taxon>
        <taxon>Romanomermis</taxon>
    </lineage>
</organism>
<sequence>MISDLIKETKATIMLRKNSTPQTLIKQLKHTSGFSTFIPADLHFATASGTAALGGSIKDIRPTN</sequence>
<evidence type="ECO:0000313" key="1">
    <source>
        <dbReference type="Proteomes" id="UP000887565"/>
    </source>
</evidence>
<protein>
    <submittedName>
        <fullName evidence="2">Uncharacterized protein</fullName>
    </submittedName>
</protein>